<sequence>MSTETVATTTTTTASPSTSKRQKVSEFNDGRKTPSYPWLQSATDWFKQSLKPSYADEQVEKRLLSYLPFFPESDGRRRASIINTDIGNGNYIHELFIENLEKDTTKDAATTKEIVLVHGYAASLGLFIDNFDSLSRIPGIKIHAIDLLGFGLSSRPKFPQFPSKTKQDIYKVEDWFIDSLESWRKKRNIGKFILMGHSFGGYLSCAYALKYNKKIIDRGISSNLIEKLILISPVGVERSQYSLLEKETNLTPQVSPEQELLVDQEDIVHGNEIEQDPRTRTRRLLEYMWVHNYSSFAIIRNAGPFKSKLISRWTTHRFSHVYYQDEQHFKNIHDYIYRIFNGKGSGEYAITRVLDVGAVAKLPLIDRCPEKFVKMKLPTLWLYGDKDWMNDEAGLEMTNEINDLSIRKNSEKLASFHIISNAGHHLYLDNPPEFAKVVFQFLKFKKGKT</sequence>
<dbReference type="GO" id="GO:0004623">
    <property type="term" value="F:phospholipase A2 activity"/>
    <property type="evidence" value="ECO:0007669"/>
    <property type="project" value="TreeGrafter"/>
</dbReference>
<dbReference type="RefSeq" id="XP_002421583.1">
    <property type="nucleotide sequence ID" value="XM_002421538.1"/>
</dbReference>
<dbReference type="InterPro" id="IPR029058">
    <property type="entry name" value="AB_hydrolase_fold"/>
</dbReference>
<dbReference type="GO" id="GO:0035965">
    <property type="term" value="P:cardiolipin acyl-chain remodeling"/>
    <property type="evidence" value="ECO:0007669"/>
    <property type="project" value="TreeGrafter"/>
</dbReference>
<evidence type="ECO:0000313" key="5">
    <source>
        <dbReference type="Proteomes" id="UP000002605"/>
    </source>
</evidence>
<protein>
    <submittedName>
        <fullName evidence="4">Uncharacterized protein YGR110W homologue, putative</fullName>
    </submittedName>
</protein>
<dbReference type="InterPro" id="IPR000073">
    <property type="entry name" value="AB_hydrolase_1"/>
</dbReference>
<evidence type="ECO:0000313" key="3">
    <source>
        <dbReference type="CGD" id="CAL0000161284"/>
    </source>
</evidence>
<organism evidence="4 5">
    <name type="scientific">Candida dubliniensis (strain CD36 / ATCC MYA-646 / CBS 7987 / NCPF 3949 / NRRL Y-17841)</name>
    <name type="common">Yeast</name>
    <dbReference type="NCBI Taxonomy" id="573826"/>
    <lineage>
        <taxon>Eukaryota</taxon>
        <taxon>Fungi</taxon>
        <taxon>Dikarya</taxon>
        <taxon>Ascomycota</taxon>
        <taxon>Saccharomycotina</taxon>
        <taxon>Pichiomycetes</taxon>
        <taxon>Debaryomycetaceae</taxon>
        <taxon>Candida/Lodderomyces clade</taxon>
        <taxon>Candida</taxon>
    </lineage>
</organism>
<dbReference type="GO" id="GO:0042171">
    <property type="term" value="F:lysophosphatidic acid acyltransferase activity"/>
    <property type="evidence" value="ECO:0007669"/>
    <property type="project" value="TreeGrafter"/>
</dbReference>
<feature type="compositionally biased region" description="Basic and acidic residues" evidence="1">
    <location>
        <begin position="23"/>
        <end position="32"/>
    </location>
</feature>
<dbReference type="Gene3D" id="3.40.50.1820">
    <property type="entry name" value="alpha/beta hydrolase"/>
    <property type="match status" value="1"/>
</dbReference>
<proteinExistence type="predicted"/>
<dbReference type="GO" id="GO:0006654">
    <property type="term" value="P:phosphatidic acid biosynthetic process"/>
    <property type="evidence" value="ECO:0007669"/>
    <property type="project" value="TreeGrafter"/>
</dbReference>
<feature type="domain" description="AB hydrolase-1" evidence="2">
    <location>
        <begin position="114"/>
        <end position="431"/>
    </location>
</feature>
<dbReference type="OrthoDB" id="7457040at2759"/>
<dbReference type="GO" id="GO:0055088">
    <property type="term" value="P:lipid homeostasis"/>
    <property type="evidence" value="ECO:0007669"/>
    <property type="project" value="TreeGrafter"/>
</dbReference>
<keyword evidence="5" id="KW-1185">Reference proteome</keyword>
<dbReference type="ESTHER" id="canal-q5a0c9">
    <property type="family name" value="CGI-58_ABHD5_ABHD4"/>
</dbReference>
<gene>
    <name evidence="3" type="ordered locus">Cd36_73760</name>
    <name evidence="4" type="ORF">CD36_73760</name>
</gene>
<evidence type="ECO:0000313" key="4">
    <source>
        <dbReference type="EMBL" id="CAX40926.1"/>
    </source>
</evidence>
<dbReference type="PANTHER" id="PTHR42886:SF23">
    <property type="entry name" value="1-ACYLGLYCEROL-3-PHOSPHATE O-ACYLTRANSFERASE ICT1-RELATED"/>
    <property type="match status" value="1"/>
</dbReference>
<accession>B9WJW9</accession>
<dbReference type="EMBL" id="FM992694">
    <property type="protein sequence ID" value="CAX40926.1"/>
    <property type="molecule type" value="Genomic_DNA"/>
</dbReference>
<dbReference type="CGD" id="CAL0000161284">
    <property type="gene designation" value="Cd36_73760"/>
</dbReference>
<evidence type="ECO:0000259" key="2">
    <source>
        <dbReference type="Pfam" id="PF00561"/>
    </source>
</evidence>
<dbReference type="PANTHER" id="PTHR42886">
    <property type="entry name" value="RE40534P-RELATED"/>
    <property type="match status" value="1"/>
</dbReference>
<dbReference type="SUPFAM" id="SSF53474">
    <property type="entry name" value="alpha/beta-Hydrolases"/>
    <property type="match status" value="1"/>
</dbReference>
<dbReference type="GO" id="GO:0005743">
    <property type="term" value="C:mitochondrial inner membrane"/>
    <property type="evidence" value="ECO:0007669"/>
    <property type="project" value="TreeGrafter"/>
</dbReference>
<feature type="compositionally biased region" description="Low complexity" evidence="1">
    <location>
        <begin position="1"/>
        <end position="19"/>
    </location>
</feature>
<dbReference type="Proteomes" id="UP000002605">
    <property type="component" value="Chromosome 7"/>
</dbReference>
<dbReference type="Pfam" id="PF00561">
    <property type="entry name" value="Abhydrolase_1"/>
    <property type="match status" value="1"/>
</dbReference>
<feature type="region of interest" description="Disordered" evidence="1">
    <location>
        <begin position="1"/>
        <end position="35"/>
    </location>
</feature>
<reference evidence="4 5" key="1">
    <citation type="journal article" date="2009" name="Genome Res.">
        <title>Comparative genomics of the fungal pathogens Candida dubliniensis and Candida albicans.</title>
        <authorList>
            <person name="Jackson A.P."/>
            <person name="Gamble J.A."/>
            <person name="Yeomans T."/>
            <person name="Moran G.P."/>
            <person name="Saunders D."/>
            <person name="Harris D."/>
            <person name="Aslett M."/>
            <person name="Barrell J.F."/>
            <person name="Butler G."/>
            <person name="Citiulo F."/>
            <person name="Coleman D.C."/>
            <person name="de Groot P.W.J."/>
            <person name="Goodwin T.J."/>
            <person name="Quail M.A."/>
            <person name="McQuillan J."/>
            <person name="Munro C.A."/>
            <person name="Pain A."/>
            <person name="Poulter R.T."/>
            <person name="Rajandream M.A."/>
            <person name="Renauld H."/>
            <person name="Spiering M.J."/>
            <person name="Tivey A."/>
            <person name="Gow N.A.R."/>
            <person name="Barrell B."/>
            <person name="Sullivan D.J."/>
            <person name="Berriman M."/>
        </authorList>
    </citation>
    <scope>NUCLEOTIDE SEQUENCE [LARGE SCALE GENOMIC DNA]</scope>
    <source>
        <strain evidence="5">CD36 / ATCC MYA-646 / CBS 7987 / NCPF 3949 / NRRL Y-17841</strain>
    </source>
</reference>
<dbReference type="eggNOG" id="KOG4409">
    <property type="taxonomic scope" value="Eukaryota"/>
</dbReference>
<dbReference type="KEGG" id="cdu:CD36_73760"/>
<dbReference type="AlphaFoldDB" id="B9WJW9"/>
<dbReference type="VEuPathDB" id="FungiDB:CD36_73760"/>
<name>B9WJW9_CANDC</name>
<evidence type="ECO:0000256" key="1">
    <source>
        <dbReference type="SAM" id="MobiDB-lite"/>
    </source>
</evidence>
<dbReference type="HOGENOM" id="CLU_017361_3_1_1"/>
<dbReference type="GeneID" id="8049037"/>